<dbReference type="AlphaFoldDB" id="A0A8S1Y4D7"/>
<evidence type="ECO:0000256" key="1">
    <source>
        <dbReference type="ARBA" id="ARBA00004613"/>
    </source>
</evidence>
<keyword evidence="16" id="KW-1185">Reference proteome</keyword>
<dbReference type="InterPro" id="IPR013201">
    <property type="entry name" value="Prot_inhib_I29"/>
</dbReference>
<dbReference type="InterPro" id="IPR000668">
    <property type="entry name" value="Peptidase_C1A_C"/>
</dbReference>
<keyword evidence="3" id="KW-0645">Protease</keyword>
<dbReference type="GO" id="GO:0005576">
    <property type="term" value="C:extracellular region"/>
    <property type="evidence" value="ECO:0007669"/>
    <property type="project" value="UniProtKB-SubCell"/>
</dbReference>
<dbReference type="EC" id="3.4.22.15" evidence="10"/>
<comment type="caution">
    <text evidence="15">The sequence shown here is derived from an EMBL/GenBank/DDBJ whole genome shotgun (WGS) entry which is preliminary data.</text>
</comment>
<dbReference type="GO" id="GO:0006508">
    <property type="term" value="P:proteolysis"/>
    <property type="evidence" value="ECO:0007669"/>
    <property type="project" value="UniProtKB-KW"/>
</dbReference>
<dbReference type="CDD" id="cd02248">
    <property type="entry name" value="Peptidase_C1A"/>
    <property type="match status" value="1"/>
</dbReference>
<dbReference type="SMART" id="SM00645">
    <property type="entry name" value="Pept_C1"/>
    <property type="match status" value="1"/>
</dbReference>
<name>A0A8S1Y4D7_PAROT</name>
<feature type="domain" description="Peptidase C1A papain C-terminal" evidence="13">
    <location>
        <begin position="110"/>
        <end position="307"/>
    </location>
</feature>
<evidence type="ECO:0000256" key="8">
    <source>
        <dbReference type="ARBA" id="ARBA00023157"/>
    </source>
</evidence>
<evidence type="ECO:0000259" key="14">
    <source>
        <dbReference type="SMART" id="SM00848"/>
    </source>
</evidence>
<dbReference type="SMART" id="SM00848">
    <property type="entry name" value="Inhibitor_I29"/>
    <property type="match status" value="1"/>
</dbReference>
<keyword evidence="2" id="KW-0964">Secreted</keyword>
<feature type="signal peptide" evidence="12">
    <location>
        <begin position="1"/>
        <end position="23"/>
    </location>
</feature>
<dbReference type="OrthoDB" id="190265at2759"/>
<evidence type="ECO:0000256" key="6">
    <source>
        <dbReference type="ARBA" id="ARBA00022807"/>
    </source>
</evidence>
<dbReference type="OMA" id="ENQGCED"/>
<sequence length="308" mass="34644">MNKLLTLGMLSLLMIGVSQYLDASEVTLQQRFELFTKKYAKFYGPSEKIYRAKIYEERIKLFEAHNADKTQTYTIGENQFTDLTVEEFKEIYLRRKSPQNFVNEKYVPTKEANLTSANWAGLTSVKDQGQCGAAWAFAAVGAVESVLRINSVTNTDLSEQQLIDCDLENQGCEDGNLNNSLNWVQNNGILSSANYPYAGKTQGCKKPTGLFQIKGYQKVEPDQMQPAIVKSPIAASVDGTTWLFYNAGVFNQCRFEELNHDVLIIGFNDDGTWIVKNSWGQWWGENGIIRLAPGNSCGIQEQSYIAYV</sequence>
<evidence type="ECO:0000256" key="3">
    <source>
        <dbReference type="ARBA" id="ARBA00022670"/>
    </source>
</evidence>
<evidence type="ECO:0000313" key="16">
    <source>
        <dbReference type="Proteomes" id="UP000683925"/>
    </source>
</evidence>
<accession>A0A8S1Y4D7</accession>
<keyword evidence="4 12" id="KW-0732">Signal</keyword>
<protein>
    <recommendedName>
        <fullName evidence="10">cathepsin L</fullName>
        <ecNumber evidence="10">3.4.22.15</ecNumber>
    </recommendedName>
</protein>
<evidence type="ECO:0000256" key="11">
    <source>
        <dbReference type="ARBA" id="ARBA00053662"/>
    </source>
</evidence>
<evidence type="ECO:0000256" key="10">
    <source>
        <dbReference type="ARBA" id="ARBA00038911"/>
    </source>
</evidence>
<dbReference type="Proteomes" id="UP000683925">
    <property type="component" value="Unassembled WGS sequence"/>
</dbReference>
<dbReference type="InterPro" id="IPR013128">
    <property type="entry name" value="Peptidase_C1A"/>
</dbReference>
<comment type="function">
    <text evidence="11">May be involved in extracellular digestion.</text>
</comment>
<feature type="chain" id="PRO_5035917027" description="cathepsin L" evidence="12">
    <location>
        <begin position="24"/>
        <end position="308"/>
    </location>
</feature>
<evidence type="ECO:0000256" key="7">
    <source>
        <dbReference type="ARBA" id="ARBA00023145"/>
    </source>
</evidence>
<organism evidence="15 16">
    <name type="scientific">Paramecium octaurelia</name>
    <dbReference type="NCBI Taxonomy" id="43137"/>
    <lineage>
        <taxon>Eukaryota</taxon>
        <taxon>Sar</taxon>
        <taxon>Alveolata</taxon>
        <taxon>Ciliophora</taxon>
        <taxon>Intramacronucleata</taxon>
        <taxon>Oligohymenophorea</taxon>
        <taxon>Peniculida</taxon>
        <taxon>Parameciidae</taxon>
        <taxon>Paramecium</taxon>
    </lineage>
</organism>
<proteinExistence type="predicted"/>
<dbReference type="GO" id="GO:0004197">
    <property type="term" value="F:cysteine-type endopeptidase activity"/>
    <property type="evidence" value="ECO:0007669"/>
    <property type="project" value="UniProtKB-EC"/>
</dbReference>
<evidence type="ECO:0000259" key="13">
    <source>
        <dbReference type="SMART" id="SM00645"/>
    </source>
</evidence>
<dbReference type="EMBL" id="CAJJDP010000148">
    <property type="protein sequence ID" value="CAD8209026.1"/>
    <property type="molecule type" value="Genomic_DNA"/>
</dbReference>
<evidence type="ECO:0000256" key="5">
    <source>
        <dbReference type="ARBA" id="ARBA00022801"/>
    </source>
</evidence>
<keyword evidence="6" id="KW-0788">Thiol protease</keyword>
<evidence type="ECO:0000313" key="15">
    <source>
        <dbReference type="EMBL" id="CAD8209026.1"/>
    </source>
</evidence>
<evidence type="ECO:0000256" key="4">
    <source>
        <dbReference type="ARBA" id="ARBA00022729"/>
    </source>
</evidence>
<keyword evidence="7" id="KW-0865">Zymogen</keyword>
<dbReference type="FunFam" id="3.90.70.10:FF:000104">
    <property type="entry name" value="Cathepsin L 1"/>
    <property type="match status" value="1"/>
</dbReference>
<dbReference type="PANTHER" id="PTHR12411">
    <property type="entry name" value="CYSTEINE PROTEASE FAMILY C1-RELATED"/>
    <property type="match status" value="1"/>
</dbReference>
<comment type="catalytic activity">
    <reaction evidence="9">
        <text>Specificity close to that of papain. As compared to cathepsin B, cathepsin L exhibits higher activity toward protein substrates, but has little activity on Z-Arg-Arg-NHMec, and no peptidyl-dipeptidase activity.</text>
        <dbReference type="EC" id="3.4.22.15"/>
    </reaction>
</comment>
<gene>
    <name evidence="15" type="ORF">POCTA_138.1.T1460008</name>
</gene>
<comment type="subcellular location">
    <subcellularLocation>
        <location evidence="1">Secreted</location>
    </subcellularLocation>
</comment>
<evidence type="ECO:0000256" key="9">
    <source>
        <dbReference type="ARBA" id="ARBA00036319"/>
    </source>
</evidence>
<evidence type="ECO:0000256" key="12">
    <source>
        <dbReference type="SAM" id="SignalP"/>
    </source>
</evidence>
<dbReference type="Pfam" id="PF00112">
    <property type="entry name" value="Peptidase_C1"/>
    <property type="match status" value="1"/>
</dbReference>
<reference evidence="15" key="1">
    <citation type="submission" date="2021-01" db="EMBL/GenBank/DDBJ databases">
        <authorList>
            <consortium name="Genoscope - CEA"/>
            <person name="William W."/>
        </authorList>
    </citation>
    <scope>NUCLEOTIDE SEQUENCE</scope>
</reference>
<evidence type="ECO:0000256" key="2">
    <source>
        <dbReference type="ARBA" id="ARBA00022525"/>
    </source>
</evidence>
<dbReference type="InterPro" id="IPR039417">
    <property type="entry name" value="Peptidase_C1A_papain-like"/>
</dbReference>
<keyword evidence="8" id="KW-1015">Disulfide bond</keyword>
<keyword evidence="5" id="KW-0378">Hydrolase</keyword>
<feature type="domain" description="Cathepsin propeptide inhibitor" evidence="14">
    <location>
        <begin position="32"/>
        <end position="88"/>
    </location>
</feature>
<dbReference type="Pfam" id="PF08246">
    <property type="entry name" value="Inhibitor_I29"/>
    <property type="match status" value="1"/>
</dbReference>